<dbReference type="InterPro" id="IPR011611">
    <property type="entry name" value="PfkB_dom"/>
</dbReference>
<evidence type="ECO:0000256" key="7">
    <source>
        <dbReference type="ARBA" id="ARBA00022958"/>
    </source>
</evidence>
<dbReference type="GO" id="GO:0046872">
    <property type="term" value="F:metal ion binding"/>
    <property type="evidence" value="ECO:0007669"/>
    <property type="project" value="UniProtKB-KW"/>
</dbReference>
<accession>A0A939KH53</accession>
<dbReference type="PANTHER" id="PTHR10584:SF166">
    <property type="entry name" value="RIBOKINASE"/>
    <property type="match status" value="1"/>
</dbReference>
<comment type="function">
    <text evidence="9">Catalyzes the phosphorylation of ribose at O-5 in a reaction requiring ATP and magnesium. The resulting D-ribose-5-phosphate can then be used either for sythesis of nucleotides, histidine, and tryptophan, or as a component of the pentose phosphate pathway.</text>
</comment>
<dbReference type="GO" id="GO:0005524">
    <property type="term" value="F:ATP binding"/>
    <property type="evidence" value="ECO:0007669"/>
    <property type="project" value="UniProtKB-UniRule"/>
</dbReference>
<proteinExistence type="inferred from homology"/>
<feature type="binding site" evidence="9">
    <location>
        <position position="183"/>
    </location>
    <ligand>
        <name>ATP</name>
        <dbReference type="ChEBI" id="CHEBI:30616"/>
    </ligand>
</feature>
<dbReference type="EMBL" id="JAFNJU010000006">
    <property type="protein sequence ID" value="MBO1265109.1"/>
    <property type="molecule type" value="Genomic_DNA"/>
</dbReference>
<organism evidence="11 12">
    <name type="scientific">Proteiniclasticum aestuarii</name>
    <dbReference type="NCBI Taxonomy" id="2817862"/>
    <lineage>
        <taxon>Bacteria</taxon>
        <taxon>Bacillati</taxon>
        <taxon>Bacillota</taxon>
        <taxon>Clostridia</taxon>
        <taxon>Eubacteriales</taxon>
        <taxon>Clostridiaceae</taxon>
        <taxon>Proteiniclasticum</taxon>
    </lineage>
</organism>
<keyword evidence="7 9" id="KW-0630">Potassium</keyword>
<dbReference type="GO" id="GO:0019303">
    <property type="term" value="P:D-ribose catabolic process"/>
    <property type="evidence" value="ECO:0007669"/>
    <property type="project" value="UniProtKB-UniRule"/>
</dbReference>
<feature type="binding site" evidence="9">
    <location>
        <begin position="219"/>
        <end position="224"/>
    </location>
    <ligand>
        <name>ATP</name>
        <dbReference type="ChEBI" id="CHEBI:30616"/>
    </ligand>
</feature>
<keyword evidence="2 9" id="KW-0479">Metal-binding</keyword>
<comment type="subunit">
    <text evidence="9">Homodimer.</text>
</comment>
<evidence type="ECO:0000313" key="12">
    <source>
        <dbReference type="Proteomes" id="UP000664218"/>
    </source>
</evidence>
<evidence type="ECO:0000256" key="2">
    <source>
        <dbReference type="ARBA" id="ARBA00022723"/>
    </source>
</evidence>
<evidence type="ECO:0000256" key="4">
    <source>
        <dbReference type="ARBA" id="ARBA00022777"/>
    </source>
</evidence>
<dbReference type="Gene3D" id="3.40.1190.20">
    <property type="match status" value="1"/>
</dbReference>
<keyword evidence="1 9" id="KW-0808">Transferase</keyword>
<dbReference type="GO" id="GO:0004747">
    <property type="term" value="F:ribokinase activity"/>
    <property type="evidence" value="ECO:0007669"/>
    <property type="project" value="UniProtKB-UniRule"/>
</dbReference>
<dbReference type="CDD" id="cd01174">
    <property type="entry name" value="ribokinase"/>
    <property type="match status" value="1"/>
</dbReference>
<feature type="binding site" evidence="9">
    <location>
        <position position="139"/>
    </location>
    <ligand>
        <name>substrate</name>
    </ligand>
</feature>
<evidence type="ECO:0000256" key="5">
    <source>
        <dbReference type="ARBA" id="ARBA00022840"/>
    </source>
</evidence>
<keyword evidence="5 9" id="KW-0067">ATP-binding</keyword>
<feature type="binding site" evidence="9">
    <location>
        <position position="281"/>
    </location>
    <ligand>
        <name>K(+)</name>
        <dbReference type="ChEBI" id="CHEBI:29103"/>
    </ligand>
</feature>
<gene>
    <name evidence="9" type="primary">rbsK</name>
    <name evidence="11" type="ORF">J3A84_08735</name>
</gene>
<comment type="catalytic activity">
    <reaction evidence="9">
        <text>D-ribose + ATP = D-ribose 5-phosphate + ADP + H(+)</text>
        <dbReference type="Rhea" id="RHEA:13697"/>
        <dbReference type="ChEBI" id="CHEBI:15378"/>
        <dbReference type="ChEBI" id="CHEBI:30616"/>
        <dbReference type="ChEBI" id="CHEBI:47013"/>
        <dbReference type="ChEBI" id="CHEBI:78346"/>
        <dbReference type="ChEBI" id="CHEBI:456216"/>
        <dbReference type="EC" id="2.7.1.15"/>
    </reaction>
</comment>
<keyword evidence="6 9" id="KW-0460">Magnesium</keyword>
<keyword evidence="12" id="KW-1185">Reference proteome</keyword>
<protein>
    <recommendedName>
        <fullName evidence="9">Ribokinase</fullName>
        <shortName evidence="9">RK</shortName>
        <ecNumber evidence="9">2.7.1.15</ecNumber>
    </recommendedName>
</protein>
<comment type="subcellular location">
    <subcellularLocation>
        <location evidence="9">Cytoplasm</location>
    </subcellularLocation>
</comment>
<feature type="domain" description="Carbohydrate kinase PfkB" evidence="10">
    <location>
        <begin position="3"/>
        <end position="293"/>
    </location>
</feature>
<dbReference type="PANTHER" id="PTHR10584">
    <property type="entry name" value="SUGAR KINASE"/>
    <property type="match status" value="1"/>
</dbReference>
<feature type="binding site" evidence="9">
    <location>
        <position position="245"/>
    </location>
    <ligand>
        <name>K(+)</name>
        <dbReference type="ChEBI" id="CHEBI:29103"/>
    </ligand>
</feature>
<dbReference type="GO" id="GO:0005737">
    <property type="term" value="C:cytoplasm"/>
    <property type="evidence" value="ECO:0007669"/>
    <property type="project" value="UniProtKB-SubCell"/>
</dbReference>
<comment type="cofactor">
    <cofactor evidence="9">
        <name>Mg(2+)</name>
        <dbReference type="ChEBI" id="CHEBI:18420"/>
    </cofactor>
    <text evidence="9">Requires a divalent cation, most likely magnesium in vivo, as an electrophilic catalyst to aid phosphoryl group transfer. It is the chelate of the metal and the nucleotide that is the actual substrate.</text>
</comment>
<evidence type="ECO:0000256" key="6">
    <source>
        <dbReference type="ARBA" id="ARBA00022842"/>
    </source>
</evidence>
<dbReference type="HAMAP" id="MF_01987">
    <property type="entry name" value="Ribokinase"/>
    <property type="match status" value="1"/>
</dbReference>
<dbReference type="SUPFAM" id="SSF53613">
    <property type="entry name" value="Ribokinase-like"/>
    <property type="match status" value="1"/>
</dbReference>
<dbReference type="AlphaFoldDB" id="A0A939KH53"/>
<comment type="activity regulation">
    <text evidence="9">Activated by a monovalent cation that binds near, but not in, the active site. The most likely occupant of the site in vivo is potassium. Ion binding induces a conformational change that may alter substrate affinity.</text>
</comment>
<feature type="binding site" evidence="9">
    <location>
        <position position="247"/>
    </location>
    <ligand>
        <name>K(+)</name>
        <dbReference type="ChEBI" id="CHEBI:29103"/>
    </ligand>
</feature>
<comment type="pathway">
    <text evidence="9">Carbohydrate metabolism; D-ribose degradation; D-ribose 5-phosphate from beta-D-ribopyranose: step 2/2.</text>
</comment>
<dbReference type="InterPro" id="IPR011877">
    <property type="entry name" value="Ribokinase"/>
</dbReference>
<dbReference type="InterPro" id="IPR002139">
    <property type="entry name" value="Ribo/fructo_kinase"/>
</dbReference>
<dbReference type="Pfam" id="PF00294">
    <property type="entry name" value="PfkB"/>
    <property type="match status" value="1"/>
</dbReference>
<comment type="caution">
    <text evidence="9">Lacks conserved residue(s) required for the propagation of feature annotation.</text>
</comment>
<feature type="binding site" evidence="9">
    <location>
        <begin position="250"/>
        <end position="251"/>
    </location>
    <ligand>
        <name>ATP</name>
        <dbReference type="ChEBI" id="CHEBI:30616"/>
    </ligand>
</feature>
<feature type="binding site" evidence="9">
    <location>
        <position position="284"/>
    </location>
    <ligand>
        <name>K(+)</name>
        <dbReference type="ChEBI" id="CHEBI:29103"/>
    </ligand>
</feature>
<dbReference type="PRINTS" id="PR00990">
    <property type="entry name" value="RIBOKINASE"/>
</dbReference>
<feature type="binding site" evidence="9">
    <location>
        <position position="251"/>
    </location>
    <ligand>
        <name>substrate</name>
    </ligand>
</feature>
<feature type="binding site" evidence="9">
    <location>
        <begin position="40"/>
        <end position="44"/>
    </location>
    <ligand>
        <name>substrate</name>
    </ligand>
</feature>
<keyword evidence="9" id="KW-0963">Cytoplasm</keyword>
<evidence type="ECO:0000256" key="8">
    <source>
        <dbReference type="ARBA" id="ARBA00023277"/>
    </source>
</evidence>
<keyword evidence="4 9" id="KW-0418">Kinase</keyword>
<feature type="binding site" evidence="9">
    <location>
        <begin position="12"/>
        <end position="14"/>
    </location>
    <ligand>
        <name>substrate</name>
    </ligand>
</feature>
<feature type="active site" description="Proton acceptor" evidence="9">
    <location>
        <position position="251"/>
    </location>
</feature>
<keyword evidence="3 9" id="KW-0547">Nucleotide-binding</keyword>
<dbReference type="RefSeq" id="WP_207599635.1">
    <property type="nucleotide sequence ID" value="NZ_JAFNJU010000006.1"/>
</dbReference>
<evidence type="ECO:0000313" key="11">
    <source>
        <dbReference type="EMBL" id="MBO1265109.1"/>
    </source>
</evidence>
<evidence type="ECO:0000256" key="9">
    <source>
        <dbReference type="HAMAP-Rule" id="MF_01987"/>
    </source>
</evidence>
<dbReference type="EC" id="2.7.1.15" evidence="9"/>
<feature type="binding site" evidence="9">
    <location>
        <position position="275"/>
    </location>
    <ligand>
        <name>ATP</name>
        <dbReference type="ChEBI" id="CHEBI:30616"/>
    </ligand>
</feature>
<reference evidence="11" key="1">
    <citation type="submission" date="2021-03" db="EMBL/GenBank/DDBJ databases">
        <title>Proteiniclasticum marinus sp. nov., isolated from tidal flat sediment.</title>
        <authorList>
            <person name="Namirimu T."/>
            <person name="Yang J.-A."/>
            <person name="Yang S.-H."/>
            <person name="Kim Y.-J."/>
            <person name="Kwon K.K."/>
        </authorList>
    </citation>
    <scope>NUCLEOTIDE SEQUENCE</scope>
    <source>
        <strain evidence="11">SCR006</strain>
    </source>
</reference>
<comment type="caution">
    <text evidence="11">The sequence shown here is derived from an EMBL/GenBank/DDBJ whole genome shotgun (WGS) entry which is preliminary data.</text>
</comment>
<evidence type="ECO:0000256" key="1">
    <source>
        <dbReference type="ARBA" id="ARBA00022679"/>
    </source>
</evidence>
<keyword evidence="8 9" id="KW-0119">Carbohydrate metabolism</keyword>
<dbReference type="Proteomes" id="UP000664218">
    <property type="component" value="Unassembled WGS sequence"/>
</dbReference>
<evidence type="ECO:0000259" key="10">
    <source>
        <dbReference type="Pfam" id="PF00294"/>
    </source>
</evidence>
<sequence>MNKRILVIGSINIDLSIASSCFPKKGETVKGKDFFKTVGGKGLNQAVAAHKFGQNVCFCGNIGFDHDAAMVYEILERYGLGTEHIKRDGQTHTGSAIIVRAEEDNAIIIDEGANGTLDFGSVRETIDSVAPDYVMLQFELSHEVNMNIIRYCYDRGIKVVLNTAPASDMEEEVLKCIDTLILNQTEVEYYTGNYPSSETEAFAASQYFLDRGVVHVVVTLGDHGSIYAGKEKRIFQKAYKSNVIDSTGAGDAFTGVYVSAISKYGDVKKALQFANAAGGLTCEKNGAIIASPTYREIENKILEEENNEKSV</sequence>
<dbReference type="InterPro" id="IPR029056">
    <property type="entry name" value="Ribokinase-like"/>
</dbReference>
<evidence type="ECO:0000256" key="3">
    <source>
        <dbReference type="ARBA" id="ARBA00022741"/>
    </source>
</evidence>
<comment type="similarity">
    <text evidence="9">Belongs to the carbohydrate kinase PfkB family. Ribokinase subfamily.</text>
</comment>
<feature type="binding site" evidence="9">
    <location>
        <position position="286"/>
    </location>
    <ligand>
        <name>K(+)</name>
        <dbReference type="ChEBI" id="CHEBI:29103"/>
    </ligand>
</feature>
<name>A0A939KH53_9CLOT</name>